<dbReference type="InterPro" id="IPR029058">
    <property type="entry name" value="AB_hydrolase_fold"/>
</dbReference>
<reference evidence="4 5" key="1">
    <citation type="submission" date="2015-10" db="EMBL/GenBank/DDBJ databases">
        <title>Full genome of DAOMC 229536 Phialocephala scopiformis, a fungal endophyte of spruce producing the potent anti-insectan compound rugulosin.</title>
        <authorList>
            <consortium name="DOE Joint Genome Institute"/>
            <person name="Walker A.K."/>
            <person name="Frasz S.L."/>
            <person name="Seifert K.A."/>
            <person name="Miller J.D."/>
            <person name="Mondo S.J."/>
            <person name="Labutti K."/>
            <person name="Lipzen A."/>
            <person name="Dockter R."/>
            <person name="Kennedy M."/>
            <person name="Grigoriev I.V."/>
            <person name="Spatafora J.W."/>
        </authorList>
    </citation>
    <scope>NUCLEOTIDE SEQUENCE [LARGE SCALE GENOMIC DNA]</scope>
    <source>
        <strain evidence="4 5">CBS 120377</strain>
    </source>
</reference>
<dbReference type="RefSeq" id="XP_018073021.1">
    <property type="nucleotide sequence ID" value="XM_018211784.1"/>
</dbReference>
<dbReference type="PANTHER" id="PTHR43329">
    <property type="entry name" value="EPOXIDE HYDROLASE"/>
    <property type="match status" value="1"/>
</dbReference>
<dbReference type="OrthoDB" id="408373at2759"/>
<dbReference type="Gene3D" id="3.40.50.1820">
    <property type="entry name" value="alpha/beta hydrolase"/>
    <property type="match status" value="1"/>
</dbReference>
<dbReference type="AlphaFoldDB" id="A0A194XEU1"/>
<feature type="domain" description="AB hydrolase-1" evidence="3">
    <location>
        <begin position="27"/>
        <end position="151"/>
    </location>
</feature>
<protein>
    <submittedName>
        <fullName evidence="4">Putative epoxide hydrolase</fullName>
    </submittedName>
</protein>
<dbReference type="InterPro" id="IPR000073">
    <property type="entry name" value="AB_hydrolase_1"/>
</dbReference>
<keyword evidence="1 4" id="KW-0378">Hydrolase</keyword>
<dbReference type="GeneID" id="28821510"/>
<evidence type="ECO:0000259" key="3">
    <source>
        <dbReference type="Pfam" id="PF00561"/>
    </source>
</evidence>
<dbReference type="Proteomes" id="UP000070700">
    <property type="component" value="Unassembled WGS sequence"/>
</dbReference>
<evidence type="ECO:0000313" key="4">
    <source>
        <dbReference type="EMBL" id="KUJ18666.1"/>
    </source>
</evidence>
<dbReference type="GO" id="GO:0016787">
    <property type="term" value="F:hydrolase activity"/>
    <property type="evidence" value="ECO:0007669"/>
    <property type="project" value="UniProtKB-KW"/>
</dbReference>
<dbReference type="PRINTS" id="PR00412">
    <property type="entry name" value="EPOXHYDRLASE"/>
</dbReference>
<dbReference type="SUPFAM" id="SSF53474">
    <property type="entry name" value="alpha/beta-Hydrolases"/>
    <property type="match status" value="1"/>
</dbReference>
<dbReference type="InterPro" id="IPR000639">
    <property type="entry name" value="Epox_hydrolase-like"/>
</dbReference>
<evidence type="ECO:0000313" key="5">
    <source>
        <dbReference type="Proteomes" id="UP000070700"/>
    </source>
</evidence>
<evidence type="ECO:0000256" key="2">
    <source>
        <dbReference type="ARBA" id="ARBA00038334"/>
    </source>
</evidence>
<dbReference type="Pfam" id="PF00561">
    <property type="entry name" value="Abhydrolase_1"/>
    <property type="match status" value="1"/>
</dbReference>
<accession>A0A194XEU1</accession>
<sequence>MLEGFVSFTYTIDPGVAIHGVRGGAGPPLLLLHGFPQTHRIWDRVAAQLKNDFAIIAIDLRGYGASSKPSGVEHYAKSAMARDAARIMAMFGHLSYFVCAHDRGARVAHKLCVNYPERVRKAIFLDICPTLAMYTKTDFDFAKSYFHWFFLIQKSPLPETLISGNPRKFLEMFTGPRTDRSTFLDEAWEEYVKALEDPAAVHSMCEDYRASASVDLDEARKDIEDGRKIQCHLRVLWGKKGVIEKCFDALAEWRSVCEGEVSGHVVDSGHYIPEEKPDVVIENIREFFLGQ</sequence>
<proteinExistence type="inferred from homology"/>
<comment type="similarity">
    <text evidence="2">Belongs to the AB hydrolase superfamily. Epoxide hydrolase family.</text>
</comment>
<dbReference type="InParanoid" id="A0A194XEU1"/>
<dbReference type="KEGG" id="psco:LY89DRAFT_643071"/>
<keyword evidence="5" id="KW-1185">Reference proteome</keyword>
<name>A0A194XEU1_MOLSC</name>
<gene>
    <name evidence="4" type="ORF">LY89DRAFT_643071</name>
</gene>
<organism evidence="4 5">
    <name type="scientific">Mollisia scopiformis</name>
    <name type="common">Conifer needle endophyte fungus</name>
    <name type="synonym">Phialocephala scopiformis</name>
    <dbReference type="NCBI Taxonomy" id="149040"/>
    <lineage>
        <taxon>Eukaryota</taxon>
        <taxon>Fungi</taxon>
        <taxon>Dikarya</taxon>
        <taxon>Ascomycota</taxon>
        <taxon>Pezizomycotina</taxon>
        <taxon>Leotiomycetes</taxon>
        <taxon>Helotiales</taxon>
        <taxon>Mollisiaceae</taxon>
        <taxon>Mollisia</taxon>
    </lineage>
</organism>
<dbReference type="EMBL" id="KQ947412">
    <property type="protein sequence ID" value="KUJ18666.1"/>
    <property type="molecule type" value="Genomic_DNA"/>
</dbReference>
<evidence type="ECO:0000256" key="1">
    <source>
        <dbReference type="ARBA" id="ARBA00022801"/>
    </source>
</evidence>